<evidence type="ECO:0000313" key="3">
    <source>
        <dbReference type="Proteomes" id="UP000186102"/>
    </source>
</evidence>
<dbReference type="PANTHER" id="PTHR33930">
    <property type="entry name" value="ALKYL HYDROPEROXIDE REDUCTASE AHPD"/>
    <property type="match status" value="1"/>
</dbReference>
<dbReference type="EMBL" id="MLBF01000005">
    <property type="protein sequence ID" value="OLN32993.1"/>
    <property type="molecule type" value="Genomic_DNA"/>
</dbReference>
<dbReference type="InterPro" id="IPR003779">
    <property type="entry name" value="CMD-like"/>
</dbReference>
<dbReference type="InterPro" id="IPR029032">
    <property type="entry name" value="AhpD-like"/>
</dbReference>
<name>A0A1Q8R052_9FIRM</name>
<protein>
    <recommendedName>
        <fullName evidence="1">Carboxymuconolactone decarboxylase-like domain-containing protein</fullName>
    </recommendedName>
</protein>
<dbReference type="GO" id="GO:0051920">
    <property type="term" value="F:peroxiredoxin activity"/>
    <property type="evidence" value="ECO:0007669"/>
    <property type="project" value="InterPro"/>
</dbReference>
<evidence type="ECO:0000313" key="2">
    <source>
        <dbReference type="EMBL" id="OLN32993.1"/>
    </source>
</evidence>
<dbReference type="SUPFAM" id="SSF69118">
    <property type="entry name" value="AhpD-like"/>
    <property type="match status" value="1"/>
</dbReference>
<dbReference type="Proteomes" id="UP000186102">
    <property type="component" value="Unassembled WGS sequence"/>
</dbReference>
<dbReference type="OrthoDB" id="9806086at2"/>
<dbReference type="STRING" id="1888891.DSOL_1104"/>
<feature type="domain" description="Carboxymuconolactone decarboxylase-like" evidence="1">
    <location>
        <begin position="40"/>
        <end position="111"/>
    </location>
</feature>
<keyword evidence="3" id="KW-1185">Reference proteome</keyword>
<reference evidence="2 3" key="1">
    <citation type="submission" date="2016-09" db="EMBL/GenBank/DDBJ databases">
        <title>Complete genome of Desulfosporosinus sp. OL.</title>
        <authorList>
            <person name="Mardanov A."/>
            <person name="Beletsky A."/>
            <person name="Panova A."/>
            <person name="Karnachuk O."/>
            <person name="Ravin N."/>
        </authorList>
    </citation>
    <scope>NUCLEOTIDE SEQUENCE [LARGE SCALE GENOMIC DNA]</scope>
    <source>
        <strain evidence="2 3">OL</strain>
    </source>
</reference>
<proteinExistence type="predicted"/>
<sequence>MDFKEMMENFKKENGEIPKPLELLGQLDESLVVNHMTDMMFTYSKEAIPQKYKVLIALSAAIALGSQPCILNYTMRAKMAGASVQEIMEAFAIAKFSKAGTTLSSSLPALEWLVNNK</sequence>
<dbReference type="PANTHER" id="PTHR33930:SF2">
    <property type="entry name" value="BLR3452 PROTEIN"/>
    <property type="match status" value="1"/>
</dbReference>
<dbReference type="Pfam" id="PF02627">
    <property type="entry name" value="CMD"/>
    <property type="match status" value="1"/>
</dbReference>
<organism evidence="2 3">
    <name type="scientific">Desulfosporosinus metallidurans</name>
    <dbReference type="NCBI Taxonomy" id="1888891"/>
    <lineage>
        <taxon>Bacteria</taxon>
        <taxon>Bacillati</taxon>
        <taxon>Bacillota</taxon>
        <taxon>Clostridia</taxon>
        <taxon>Eubacteriales</taxon>
        <taxon>Desulfitobacteriaceae</taxon>
        <taxon>Desulfosporosinus</taxon>
    </lineage>
</organism>
<dbReference type="Gene3D" id="1.20.1290.10">
    <property type="entry name" value="AhpD-like"/>
    <property type="match status" value="1"/>
</dbReference>
<accession>A0A1Q8R052</accession>
<gene>
    <name evidence="2" type="ORF">DSOL_1104</name>
</gene>
<comment type="caution">
    <text evidence="2">The sequence shown here is derived from an EMBL/GenBank/DDBJ whole genome shotgun (WGS) entry which is preliminary data.</text>
</comment>
<dbReference type="RefSeq" id="WP_075363854.1">
    <property type="nucleotide sequence ID" value="NZ_MLBF01000005.1"/>
</dbReference>
<evidence type="ECO:0000259" key="1">
    <source>
        <dbReference type="Pfam" id="PF02627"/>
    </source>
</evidence>
<dbReference type="AlphaFoldDB" id="A0A1Q8R052"/>